<dbReference type="InterPro" id="IPR042938">
    <property type="entry name" value="Sfh5"/>
</dbReference>
<dbReference type="Pfam" id="PF03765">
    <property type="entry name" value="CRAL_TRIO_N"/>
    <property type="match status" value="1"/>
</dbReference>
<dbReference type="GO" id="GO:0008526">
    <property type="term" value="F:phosphatidylinositol transfer activity"/>
    <property type="evidence" value="ECO:0007669"/>
    <property type="project" value="UniProtKB-UniRule"/>
</dbReference>
<feature type="compositionally biased region" description="Basic and acidic residues" evidence="17">
    <location>
        <begin position="373"/>
        <end position="396"/>
    </location>
</feature>
<evidence type="ECO:0000259" key="18">
    <source>
        <dbReference type="PROSITE" id="PS50191"/>
    </source>
</evidence>
<evidence type="ECO:0000313" key="20">
    <source>
        <dbReference type="Proteomes" id="UP000053831"/>
    </source>
</evidence>
<evidence type="ECO:0000256" key="4">
    <source>
        <dbReference type="ARBA" id="ARBA00018320"/>
    </source>
</evidence>
<comment type="catalytic activity">
    <reaction evidence="14">
        <text>a 1,2-diacyl-sn-glycero-3-phospho-(1D-myo-inositol)(in) = a 1,2-diacyl-sn-glycero-3-phospho-(1D-myo-inositol)(out)</text>
        <dbReference type="Rhea" id="RHEA:38691"/>
        <dbReference type="ChEBI" id="CHEBI:57880"/>
    </reaction>
    <physiologicalReaction direction="left-to-right" evidence="14">
        <dbReference type="Rhea" id="RHEA:38692"/>
    </physiologicalReaction>
</comment>
<dbReference type="InterPro" id="IPR036273">
    <property type="entry name" value="CRAL/TRIO_N_dom_sf"/>
</dbReference>
<reference evidence="19 20" key="1">
    <citation type="submission" date="2015-07" db="EMBL/GenBank/DDBJ databases">
        <title>The genome of the fungus Escovopsis weberi, a specialized disease agent of ant agriculture.</title>
        <authorList>
            <person name="de Man T.J."/>
            <person name="Stajich J.E."/>
            <person name="Kubicek C.P."/>
            <person name="Chenthamara K."/>
            <person name="Atanasova L."/>
            <person name="Druzhinina I.S."/>
            <person name="Birnbaum S."/>
            <person name="Barribeau S.M."/>
            <person name="Teiling C."/>
            <person name="Suen G."/>
            <person name="Currie C."/>
            <person name="Gerardo N.M."/>
        </authorList>
    </citation>
    <scope>NUCLEOTIDE SEQUENCE [LARGE SCALE GENOMIC DNA]</scope>
</reference>
<evidence type="ECO:0000256" key="9">
    <source>
        <dbReference type="ARBA" id="ARBA00022824"/>
    </source>
</evidence>
<keyword evidence="7" id="KW-0349">Heme</keyword>
<evidence type="ECO:0000256" key="7">
    <source>
        <dbReference type="ARBA" id="ARBA00022617"/>
    </source>
</evidence>
<comment type="subcellular location">
    <subcellularLocation>
        <location evidence="16">Cytoplasm</location>
    </subcellularLocation>
    <subcellularLocation>
        <location evidence="2 16">Endoplasmic reticulum membrane</location>
        <topology evidence="2 16">Peripheral membrane protein</topology>
    </subcellularLocation>
    <subcellularLocation>
        <location evidence="16">Microsome membrane</location>
        <topology evidence="16">Peripheral membrane protein</topology>
    </subcellularLocation>
</comment>
<dbReference type="CDD" id="cd00170">
    <property type="entry name" value="SEC14"/>
    <property type="match status" value="1"/>
</dbReference>
<dbReference type="PANTHER" id="PTHR47669">
    <property type="entry name" value="PHOSPHATIDYLINOSITOL TRANSFER PROTEIN SFH5"/>
    <property type="match status" value="1"/>
</dbReference>
<evidence type="ECO:0000256" key="11">
    <source>
        <dbReference type="ARBA" id="ARBA00023004"/>
    </source>
</evidence>
<comment type="function">
    <text evidence="15">Non-classical phosphatidylinositol (PtdIns) transfer protein (PITP), which exhibits PtdIns-binding/transfer activity in the absence of detectable PtdCho-binding/transfer activity. Regulates PtdIns(4,5)P2 homeostasis at the plasma membrane. Heme-binding protein that may play a role in organic oxidant-induced stress responses.</text>
</comment>
<name>A0A0M9VWA9_ESCWE</name>
<evidence type="ECO:0000256" key="15">
    <source>
        <dbReference type="ARBA" id="ARBA00024180"/>
    </source>
</evidence>
<evidence type="ECO:0000256" key="12">
    <source>
        <dbReference type="ARBA" id="ARBA00023055"/>
    </source>
</evidence>
<dbReference type="GO" id="GO:0005829">
    <property type="term" value="C:cytosol"/>
    <property type="evidence" value="ECO:0007669"/>
    <property type="project" value="TreeGrafter"/>
</dbReference>
<evidence type="ECO:0000256" key="14">
    <source>
        <dbReference type="ARBA" id="ARBA00024146"/>
    </source>
</evidence>
<evidence type="ECO:0000256" key="2">
    <source>
        <dbReference type="ARBA" id="ARBA00004406"/>
    </source>
</evidence>
<dbReference type="PROSITE" id="PS50191">
    <property type="entry name" value="CRAL_TRIO"/>
    <property type="match status" value="1"/>
</dbReference>
<dbReference type="GO" id="GO:0032541">
    <property type="term" value="C:cortical endoplasmic reticulum"/>
    <property type="evidence" value="ECO:0007669"/>
    <property type="project" value="TreeGrafter"/>
</dbReference>
<proteinExistence type="inferred from homology"/>
<keyword evidence="6 16" id="KW-0963">Cytoplasm</keyword>
<dbReference type="GO" id="GO:0005886">
    <property type="term" value="C:plasma membrane"/>
    <property type="evidence" value="ECO:0007669"/>
    <property type="project" value="TreeGrafter"/>
</dbReference>
<dbReference type="STRING" id="150374.A0A0M9VWA9"/>
<accession>A0A0M9VWA9</accession>
<evidence type="ECO:0000256" key="1">
    <source>
        <dbReference type="ARBA" id="ARBA00001970"/>
    </source>
</evidence>
<dbReference type="Gene3D" id="3.40.525.10">
    <property type="entry name" value="CRAL-TRIO lipid binding domain"/>
    <property type="match status" value="1"/>
</dbReference>
<dbReference type="SUPFAM" id="SSF46938">
    <property type="entry name" value="CRAL/TRIO N-terminal domain"/>
    <property type="match status" value="1"/>
</dbReference>
<dbReference type="SMART" id="SM00516">
    <property type="entry name" value="SEC14"/>
    <property type="match status" value="1"/>
</dbReference>
<dbReference type="EMBL" id="LGSR01000006">
    <property type="protein sequence ID" value="KOS21865.1"/>
    <property type="molecule type" value="Genomic_DNA"/>
</dbReference>
<keyword evidence="9 16" id="KW-0256">Endoplasmic reticulum</keyword>
<evidence type="ECO:0000256" key="10">
    <source>
        <dbReference type="ARBA" id="ARBA00022848"/>
    </source>
</evidence>
<dbReference type="AlphaFoldDB" id="A0A0M9VWA9"/>
<evidence type="ECO:0000256" key="8">
    <source>
        <dbReference type="ARBA" id="ARBA00022723"/>
    </source>
</evidence>
<gene>
    <name evidence="19" type="ORF">ESCO_001586</name>
</gene>
<feature type="compositionally biased region" description="Low complexity" evidence="17">
    <location>
        <begin position="12"/>
        <end position="32"/>
    </location>
</feature>
<dbReference type="Pfam" id="PF00650">
    <property type="entry name" value="CRAL_TRIO"/>
    <property type="match status" value="1"/>
</dbReference>
<feature type="domain" description="CRAL-TRIO" evidence="18">
    <location>
        <begin position="119"/>
        <end position="300"/>
    </location>
</feature>
<dbReference type="InterPro" id="IPR011074">
    <property type="entry name" value="CRAL/TRIO_N_dom"/>
</dbReference>
<keyword evidence="12 16" id="KW-0445">Lipid transport</keyword>
<dbReference type="InterPro" id="IPR001251">
    <property type="entry name" value="CRAL-TRIO_dom"/>
</dbReference>
<dbReference type="GO" id="GO:0046872">
    <property type="term" value="F:metal ion binding"/>
    <property type="evidence" value="ECO:0007669"/>
    <property type="project" value="UniProtKB-KW"/>
</dbReference>
<dbReference type="OrthoDB" id="75724at2759"/>
<evidence type="ECO:0000256" key="13">
    <source>
        <dbReference type="ARBA" id="ARBA00023136"/>
    </source>
</evidence>
<sequence length="396" mass="43190">MSTETEVQVPVEAPQPDETAAAAAPAAAAPESPSTPEPPKTAGTPLSKLTERLDEITKQAEHGEMWGIELSSDSEHIPSQVILQKFLRANNNDVTLAEKQLVSALEWRKTIDPVALVEEAFDRSKFDGLGFITTHKQEDGKETVITWNIYGSVKDKKATFRDVSEFVKWRAALMELSVQQLHLEDATELIPDKGADPYQMVQVHDYQSVSFFRMDADVKAATKETIQTLSMAYPELMSQKYFVNVPSIMSWMFGALKFFLAPATIKKFHPLASGASLSNELKTIADSLPSEYGGQGPSVKEGMTVILSEPTEEPQTNGAAADSDAEEAADEEDAEELAATRSKEEAPTLPELNDTTPKTADSPPTLDGPTSTSDEKTDFMSKGDQKGKEAGEIDFV</sequence>
<evidence type="ECO:0000313" key="19">
    <source>
        <dbReference type="EMBL" id="KOS21865.1"/>
    </source>
</evidence>
<keyword evidence="8" id="KW-0479">Metal-binding</keyword>
<feature type="region of interest" description="Disordered" evidence="17">
    <location>
        <begin position="310"/>
        <end position="396"/>
    </location>
</feature>
<dbReference type="GO" id="GO:0017157">
    <property type="term" value="P:regulation of exocytosis"/>
    <property type="evidence" value="ECO:0007669"/>
    <property type="project" value="TreeGrafter"/>
</dbReference>
<evidence type="ECO:0000256" key="17">
    <source>
        <dbReference type="SAM" id="MobiDB-lite"/>
    </source>
</evidence>
<feature type="region of interest" description="Disordered" evidence="17">
    <location>
        <begin position="1"/>
        <end position="47"/>
    </location>
</feature>
<feature type="compositionally biased region" description="Acidic residues" evidence="17">
    <location>
        <begin position="323"/>
        <end position="336"/>
    </location>
</feature>
<organism evidence="19 20">
    <name type="scientific">Escovopsis weberi</name>
    <dbReference type="NCBI Taxonomy" id="150374"/>
    <lineage>
        <taxon>Eukaryota</taxon>
        <taxon>Fungi</taxon>
        <taxon>Dikarya</taxon>
        <taxon>Ascomycota</taxon>
        <taxon>Pezizomycotina</taxon>
        <taxon>Sordariomycetes</taxon>
        <taxon>Hypocreomycetidae</taxon>
        <taxon>Hypocreales</taxon>
        <taxon>Hypocreaceae</taxon>
        <taxon>Escovopsis</taxon>
    </lineage>
</organism>
<dbReference type="SUPFAM" id="SSF52087">
    <property type="entry name" value="CRAL/TRIO domain"/>
    <property type="match status" value="1"/>
</dbReference>
<dbReference type="PANTHER" id="PTHR47669:SF1">
    <property type="entry name" value="PHOSPHATIDYLINOSITOL TRANSFER PROTEIN SFH5"/>
    <property type="match status" value="1"/>
</dbReference>
<keyword evidence="10 16" id="KW-0492">Microsome</keyword>
<comment type="similarity">
    <text evidence="3 16">Belongs to the SFH5 family.</text>
</comment>
<comment type="cofactor">
    <cofactor evidence="1">
        <name>heme b</name>
        <dbReference type="ChEBI" id="CHEBI:60344"/>
    </cofactor>
</comment>
<dbReference type="InterPro" id="IPR036865">
    <property type="entry name" value="CRAL-TRIO_dom_sf"/>
</dbReference>
<evidence type="ECO:0000256" key="3">
    <source>
        <dbReference type="ARBA" id="ARBA00006667"/>
    </source>
</evidence>
<keyword evidence="13 16" id="KW-0472">Membrane</keyword>
<comment type="caution">
    <text evidence="19">The sequence shown here is derived from an EMBL/GenBank/DDBJ whole genome shotgun (WGS) entry which is preliminary data.</text>
</comment>
<keyword evidence="20" id="KW-1185">Reference proteome</keyword>
<protein>
    <recommendedName>
        <fullName evidence="4 16">Phosphatidylinositol transfer protein SFH5</fullName>
        <shortName evidence="16">PITP SFH5</shortName>
    </recommendedName>
</protein>
<dbReference type="GO" id="GO:0005789">
    <property type="term" value="C:endoplasmic reticulum membrane"/>
    <property type="evidence" value="ECO:0007669"/>
    <property type="project" value="UniProtKB-SubCell"/>
</dbReference>
<keyword evidence="5 16" id="KW-0813">Transport</keyword>
<dbReference type="Proteomes" id="UP000053831">
    <property type="component" value="Unassembled WGS sequence"/>
</dbReference>
<evidence type="ECO:0000256" key="16">
    <source>
        <dbReference type="RuleBase" id="RU367059"/>
    </source>
</evidence>
<evidence type="ECO:0000256" key="6">
    <source>
        <dbReference type="ARBA" id="ARBA00022490"/>
    </source>
</evidence>
<evidence type="ECO:0000256" key="5">
    <source>
        <dbReference type="ARBA" id="ARBA00022448"/>
    </source>
</evidence>
<keyword evidence="11" id="KW-0408">Iron</keyword>
<dbReference type="GO" id="GO:0043001">
    <property type="term" value="P:Golgi to plasma membrane protein transport"/>
    <property type="evidence" value="ECO:0007669"/>
    <property type="project" value="TreeGrafter"/>
</dbReference>